<proteinExistence type="predicted"/>
<feature type="non-terminal residue" evidence="1">
    <location>
        <position position="42"/>
    </location>
</feature>
<name>A0A6J4M945_9ACTN</name>
<dbReference type="EMBL" id="CADCUH010000140">
    <property type="protein sequence ID" value="CAA9353268.1"/>
    <property type="molecule type" value="Genomic_DNA"/>
</dbReference>
<reference evidence="1" key="1">
    <citation type="submission" date="2020-02" db="EMBL/GenBank/DDBJ databases">
        <authorList>
            <person name="Meier V. D."/>
        </authorList>
    </citation>
    <scope>NUCLEOTIDE SEQUENCE</scope>
    <source>
        <strain evidence="1">AVDCRST_MAG36</strain>
    </source>
</reference>
<dbReference type="AlphaFoldDB" id="A0A6J4M945"/>
<gene>
    <name evidence="1" type="ORF">AVDCRST_MAG36-2130</name>
</gene>
<feature type="non-terminal residue" evidence="1">
    <location>
        <position position="1"/>
    </location>
</feature>
<organism evidence="1">
    <name type="scientific">uncultured Nocardioidaceae bacterium</name>
    <dbReference type="NCBI Taxonomy" id="253824"/>
    <lineage>
        <taxon>Bacteria</taxon>
        <taxon>Bacillati</taxon>
        <taxon>Actinomycetota</taxon>
        <taxon>Actinomycetes</taxon>
        <taxon>Propionibacteriales</taxon>
        <taxon>Nocardioidaceae</taxon>
        <taxon>environmental samples</taxon>
    </lineage>
</organism>
<protein>
    <submittedName>
        <fullName evidence="1">Uncharacterized protein</fullName>
    </submittedName>
</protein>
<accession>A0A6J4M945</accession>
<sequence>APRRAPAAGAVHASPVPRPGPGVVHRRCCGCGRGCTPHSPAL</sequence>
<evidence type="ECO:0000313" key="1">
    <source>
        <dbReference type="EMBL" id="CAA9353268.1"/>
    </source>
</evidence>